<dbReference type="InterPro" id="IPR052934">
    <property type="entry name" value="Methyl-DNA_Rec/Restrict_Enz"/>
</dbReference>
<dbReference type="CDD" id="cd00009">
    <property type="entry name" value="AAA"/>
    <property type="match status" value="1"/>
</dbReference>
<dbReference type="Proteomes" id="UP001172756">
    <property type="component" value="Unassembled WGS sequence"/>
</dbReference>
<dbReference type="InterPro" id="IPR027417">
    <property type="entry name" value="P-loop_NTPase"/>
</dbReference>
<dbReference type="EMBL" id="JAUHQB010000003">
    <property type="protein sequence ID" value="MDN4483199.1"/>
    <property type="molecule type" value="Genomic_DNA"/>
</dbReference>
<organism evidence="2 3">
    <name type="scientific">Demequina lignilytica</name>
    <dbReference type="NCBI Taxonomy" id="3051663"/>
    <lineage>
        <taxon>Bacteria</taxon>
        <taxon>Bacillati</taxon>
        <taxon>Actinomycetota</taxon>
        <taxon>Actinomycetes</taxon>
        <taxon>Micrococcales</taxon>
        <taxon>Demequinaceae</taxon>
        <taxon>Demequina</taxon>
    </lineage>
</organism>
<dbReference type="SMART" id="SM00382">
    <property type="entry name" value="AAA"/>
    <property type="match status" value="1"/>
</dbReference>
<proteinExistence type="predicted"/>
<dbReference type="SUPFAM" id="SSF52540">
    <property type="entry name" value="P-loop containing nucleoside triphosphate hydrolases"/>
    <property type="match status" value="1"/>
</dbReference>
<gene>
    <name evidence="2" type="ORF">QQ002_06570</name>
</gene>
<dbReference type="InterPro" id="IPR003593">
    <property type="entry name" value="AAA+_ATPase"/>
</dbReference>
<name>A0AB35MHE7_9MICO</name>
<feature type="domain" description="AAA+ ATPase" evidence="1">
    <location>
        <begin position="602"/>
        <end position="765"/>
    </location>
</feature>
<dbReference type="InterPro" id="IPR011704">
    <property type="entry name" value="ATPase_dyneun-rel_AAA"/>
</dbReference>
<dbReference type="PANTHER" id="PTHR37291">
    <property type="entry name" value="5-METHYLCYTOSINE-SPECIFIC RESTRICTION ENZYME B"/>
    <property type="match status" value="1"/>
</dbReference>
<accession>A0AB35MHE7</accession>
<comment type="caution">
    <text evidence="2">The sequence shown here is derived from an EMBL/GenBank/DDBJ whole genome shotgun (WGS) entry which is preliminary data.</text>
</comment>
<dbReference type="GO" id="GO:0016887">
    <property type="term" value="F:ATP hydrolysis activity"/>
    <property type="evidence" value="ECO:0007669"/>
    <property type="project" value="InterPro"/>
</dbReference>
<dbReference type="RefSeq" id="WP_301160116.1">
    <property type="nucleotide sequence ID" value="NZ_JAUHQB010000003.1"/>
</dbReference>
<evidence type="ECO:0000259" key="1">
    <source>
        <dbReference type="SMART" id="SM00382"/>
    </source>
</evidence>
<reference evidence="2 3" key="1">
    <citation type="submission" date="2023-06" db="EMBL/GenBank/DDBJ databases">
        <title>SYSU T0a273.</title>
        <authorList>
            <person name="Gao L."/>
            <person name="Fang B.-Z."/>
            <person name="Li W.-J."/>
        </authorList>
    </citation>
    <scope>NUCLEOTIDE SEQUENCE [LARGE SCALE GENOMIC DNA]</scope>
    <source>
        <strain evidence="2 3">SYSU T0a273</strain>
    </source>
</reference>
<protein>
    <submittedName>
        <fullName evidence="2">AAA family ATPase</fullName>
    </submittedName>
</protein>
<dbReference type="Gene3D" id="3.40.50.300">
    <property type="entry name" value="P-loop containing nucleotide triphosphate hydrolases"/>
    <property type="match status" value="1"/>
</dbReference>
<dbReference type="Pfam" id="PF07728">
    <property type="entry name" value="AAA_5"/>
    <property type="match status" value="1"/>
</dbReference>
<dbReference type="PANTHER" id="PTHR37291:SF1">
    <property type="entry name" value="TYPE IV METHYL-DIRECTED RESTRICTION ENZYME ECOKMCRB SUBUNIT"/>
    <property type="match status" value="1"/>
</dbReference>
<evidence type="ECO:0000313" key="3">
    <source>
        <dbReference type="Proteomes" id="UP001172756"/>
    </source>
</evidence>
<dbReference type="AlphaFoldDB" id="A0AB35MHE7"/>
<sequence length="861" mass="95247">MNVSGVAVGPAELAEELGVTDRVVRRFLRRRFPRENAEVGEAWSLDPDRADAVRKHFSGATPTSELSVSGNAASWTEFAALAAEVLEARKFDVDANEGTYKRNVARRLADVRESVDANHDGWVSEFISAFDSGDNLVYHLTRARFRDLVNAQSESARAQILRLWGSDGNGDAVAAFGDFVRESQPSLGPGDCVAIASNLLLATGDAAPYRAQPIVKFMRFVGVEPAGSGDIAGRWDQFIDLLDEAGWYLRTAGVAVGDRIDAQSIIWFMTRYDSHELGDELLARRIRQWRGEDATYERRNRIDATTENAAWEILLAGLNGEQSPLAGIESAWTEANGAEVALRIDKGQEHGGGVGFYGQLETQFAGAEIGPVLLLAELQLIRQLATSGVRERGARDGLAVFNRLAGAQWELSADVVEALRHGGVFGGGTRFNQDQWRHIMFGARVCEAWAALQPTERADALASPWDWLDFLESVDGSLPADVHMRTVLAYVAWPNFFHPIISTDHIARIRAAFRPLHASTTSFANRDIQSDLHAIDRALVNELKLDMVNFYESPVRERWQPGTVLAPFQPGAVGFADVAQSTAADLHMNGDALARIGRAIQTRKQVVFYGPPGTGKTYVARTLARAIAQTEDAVRLVQFHPSYAYEDFFEGFRPSDTGDKAGFALQRGPLRLLAASAADNPDLPHFLIIDEMNRGNLAKVFGELYFLLEYRGERASLLYSPDTEFSLPDNLHIIGTMNTTDRSIGLVDAAIRRRFAFIEFHPDSVPVEGVLARFLAAQGRDDRLDVLLRRLNMMIEDRDLKIGPSYFMRPEAAHDDGLSDIWDFDILPLLFEHFYGHMSPSDVRDKFSLERLLAADTPGAE</sequence>
<dbReference type="GO" id="GO:0005524">
    <property type="term" value="F:ATP binding"/>
    <property type="evidence" value="ECO:0007669"/>
    <property type="project" value="InterPro"/>
</dbReference>
<evidence type="ECO:0000313" key="2">
    <source>
        <dbReference type="EMBL" id="MDN4483199.1"/>
    </source>
</evidence>